<dbReference type="SUPFAM" id="SSF52309">
    <property type="entry name" value="N-(deoxy)ribosyltransferase-like"/>
    <property type="match status" value="1"/>
</dbReference>
<evidence type="ECO:0000256" key="3">
    <source>
        <dbReference type="ARBA" id="ARBA00022913"/>
    </source>
</evidence>
<comment type="subcellular location">
    <subcellularLocation>
        <location evidence="1">Target cell</location>
        <location evidence="1">Target cell cytoplasm</location>
    </subcellularLocation>
</comment>
<evidence type="ECO:0000259" key="5">
    <source>
        <dbReference type="Pfam" id="PF04829"/>
    </source>
</evidence>
<keyword evidence="2" id="KW-0800">Toxin</keyword>
<feature type="non-terminal residue" evidence="6">
    <location>
        <position position="1"/>
    </location>
</feature>
<protein>
    <recommendedName>
        <fullName evidence="5">VENN motif-containing domain-containing protein</fullName>
    </recommendedName>
</protein>
<evidence type="ECO:0000256" key="1">
    <source>
        <dbReference type="ARBA" id="ARBA00004219"/>
    </source>
</evidence>
<dbReference type="Pfam" id="PF04829">
    <property type="entry name" value="PT-VENN"/>
    <property type="match status" value="1"/>
</dbReference>
<dbReference type="RefSeq" id="WP_193222883.1">
    <property type="nucleotide sequence ID" value="NZ_WELC01000040.1"/>
</dbReference>
<evidence type="ECO:0000313" key="6">
    <source>
        <dbReference type="EMBL" id="KAB7627715.1"/>
    </source>
</evidence>
<evidence type="ECO:0000256" key="2">
    <source>
        <dbReference type="ARBA" id="ARBA00022656"/>
    </source>
</evidence>
<accession>A0A7V7YCU4</accession>
<gene>
    <name evidence="6" type="ORF">F9K92_18170</name>
</gene>
<reference evidence="6 7" key="1">
    <citation type="submission" date="2019-10" db="EMBL/GenBank/DDBJ databases">
        <title>Halotolerant bacteria associated to Saharan-endemic halophytes Stipa tenacissima L. and Atriplex halimus L mitigate salt stress and promote growth of tomato plants.</title>
        <authorList>
            <person name="Dif G."/>
        </authorList>
    </citation>
    <scope>NUCLEOTIDE SEQUENCE [LARGE SCALE GENOMIC DNA]</scope>
    <source>
        <strain evidence="6 7">IS26</strain>
    </source>
</reference>
<proteinExistence type="predicted"/>
<dbReference type="EMBL" id="WELC01000040">
    <property type="protein sequence ID" value="KAB7627715.1"/>
    <property type="molecule type" value="Genomic_DNA"/>
</dbReference>
<organism evidence="6 7">
    <name type="scientific">Stenotrophomonas rhizophila</name>
    <dbReference type="NCBI Taxonomy" id="216778"/>
    <lineage>
        <taxon>Bacteria</taxon>
        <taxon>Pseudomonadati</taxon>
        <taxon>Pseudomonadota</taxon>
        <taxon>Gammaproteobacteria</taxon>
        <taxon>Lysobacterales</taxon>
        <taxon>Lysobacteraceae</taxon>
        <taxon>Stenotrophomonas</taxon>
    </lineage>
</organism>
<dbReference type="AlphaFoldDB" id="A0A7V7YCU4"/>
<feature type="domain" description="VENN motif-containing" evidence="5">
    <location>
        <begin position="29"/>
        <end position="77"/>
    </location>
</feature>
<dbReference type="Proteomes" id="UP000449004">
    <property type="component" value="Unassembled WGS sequence"/>
</dbReference>
<name>A0A7V7YCU4_9GAMM</name>
<sequence length="423" mass="43237">NAASGAGAAAGGELAAKLLTEALYPGYTGELNDQQKQTILALSQAVGAVAGGIGGGGVATAALGANLARNAVENNRLLSDPEKAALRKLGAEGYDIDKINAVACAIAKCWEGAELGVMSLAVKEQIAAVMATLTDQQKDELLASLRNEAPGHFKYSTGDKISDWWMGSPSIQDAVVRAGGALQATGGYVTAVAGAGTTAVGGATCFETGVGCFALVGGVAMLTWGADNMVAGGTTWAYGTQQPTAGGLGISALTGMSPQNAELTYSLLGMAPASAQAYALNRAVNLEIAENAYARATYLNPLLTRRSEAYFWSGLGPGGYTVAAGVASGKGGTTLEMLIDSRKVALPTWDAANPASVKAWQDVSSAYAESASGTVRAVVGPNLRPGNIWETFELPALKQNPKVDKIMTVDPSTGKEKLVWSRK</sequence>
<keyword evidence="3" id="KW-1266">Target cell cytoplasm</keyword>
<keyword evidence="4" id="KW-0843">Virulence</keyword>
<evidence type="ECO:0000313" key="7">
    <source>
        <dbReference type="Proteomes" id="UP000449004"/>
    </source>
</evidence>
<dbReference type="InterPro" id="IPR006914">
    <property type="entry name" value="VENN_dom"/>
</dbReference>
<comment type="caution">
    <text evidence="6">The sequence shown here is derived from an EMBL/GenBank/DDBJ whole genome shotgun (WGS) entry which is preliminary data.</text>
</comment>
<dbReference type="GO" id="GO:0090729">
    <property type="term" value="F:toxin activity"/>
    <property type="evidence" value="ECO:0007669"/>
    <property type="project" value="UniProtKB-KW"/>
</dbReference>
<evidence type="ECO:0000256" key="4">
    <source>
        <dbReference type="ARBA" id="ARBA00023026"/>
    </source>
</evidence>